<evidence type="ECO:0000256" key="10">
    <source>
        <dbReference type="ARBA" id="ARBA00022989"/>
    </source>
</evidence>
<dbReference type="AlphaFoldDB" id="A0A9W9YHE5"/>
<comment type="pathway">
    <text evidence="2">Glycan metabolism; heparin biosynthesis.</text>
</comment>
<evidence type="ECO:0000256" key="17">
    <source>
        <dbReference type="PIRSR" id="PIRSR637359-3"/>
    </source>
</evidence>
<dbReference type="EC" id="2.8.2.8" evidence="5"/>
<feature type="transmembrane region" description="Helical" evidence="18">
    <location>
        <begin position="16"/>
        <end position="35"/>
    </location>
</feature>
<keyword evidence="13 17" id="KW-1015">Disulfide bond</keyword>
<evidence type="ECO:0000256" key="8">
    <source>
        <dbReference type="ARBA" id="ARBA00022801"/>
    </source>
</evidence>
<evidence type="ECO:0000259" key="21">
    <source>
        <dbReference type="Pfam" id="PF25119"/>
    </source>
</evidence>
<keyword evidence="9" id="KW-0735">Signal-anchor</keyword>
<evidence type="ECO:0000256" key="9">
    <source>
        <dbReference type="ARBA" id="ARBA00022968"/>
    </source>
</evidence>
<feature type="disulfide bond" evidence="17">
    <location>
        <begin position="814"/>
        <end position="824"/>
    </location>
</feature>
<evidence type="ECO:0000256" key="4">
    <source>
        <dbReference type="ARBA" id="ARBA00010420"/>
    </source>
</evidence>
<dbReference type="GO" id="GO:0019213">
    <property type="term" value="F:deacetylase activity"/>
    <property type="evidence" value="ECO:0007669"/>
    <property type="project" value="TreeGrafter"/>
</dbReference>
<keyword evidence="11" id="KW-0333">Golgi apparatus</keyword>
<evidence type="ECO:0000256" key="15">
    <source>
        <dbReference type="ARBA" id="ARBA00023268"/>
    </source>
</evidence>
<dbReference type="InterPro" id="IPR056793">
    <property type="entry name" value="HSNSD_N"/>
</dbReference>
<gene>
    <name evidence="22" type="primary">NDST1_3</name>
    <name evidence="22" type="ORF">OS493_038509</name>
</gene>
<dbReference type="EMBL" id="MU827402">
    <property type="protein sequence ID" value="KAJ7350094.1"/>
    <property type="molecule type" value="Genomic_DNA"/>
</dbReference>
<dbReference type="OrthoDB" id="5961988at2759"/>
<evidence type="ECO:0000313" key="22">
    <source>
        <dbReference type="EMBL" id="KAJ7350094.1"/>
    </source>
</evidence>
<dbReference type="Pfam" id="PF12062">
    <property type="entry name" value="HSNSD-CE"/>
    <property type="match status" value="1"/>
</dbReference>
<proteinExistence type="inferred from homology"/>
<evidence type="ECO:0000256" key="1">
    <source>
        <dbReference type="ARBA" id="ARBA00004323"/>
    </source>
</evidence>
<accession>A0A9W9YHE5</accession>
<sequence>MRVITRVKRLRFSRKVCWAVIPVTWLVFFITLSLYNDREVADNIIATELSKAGWKTTYPDETNELYFDDSTLSSARFGNRTFKVQKKILLVHKSWTKERSKLSHYVTRFLDGLRTPYVISEVDDRPFLDFKEDLKPDAAVGRYSLIIFVDIKTYLELKPNVQQLVKLYCNKFASGLLFFISNHVGLIPEFRIEVIKSQKERQTIDVEVNENSKLLRITRRGGSTVKPYVPKGQGTRWSFLRYDPREVHYETVEYAINRKKRRKRELDIAATEQATVLLDDGRRDGVKKVFFGGGFPFFLHTMLFMDSLEYLSPVSPVAFSLERYLQIDVDDIFIAKSGIRMKKKDVLEMISVQERLSQKIPGFKFNLGFSGRSFKQGDEEEDEGDDCLVEHAHQFTWFGHLYDHEQPHKHTYDEIVRSLNRNEEFAKKHGIPMNLSYMVAPHHSGVYPIHEPLYDAWAKVRQVRVTSTEEYPHLKPAWFRRGFIYKGVQVLPRQTCGLFTTTNFFYEIKGGKKALDRSIEGGELFETLLRNPVMVVMTHMTNYGNDQLALYTISRLVNFVHRWTNLELKYASPIELADIYFNLFPKDKVPVWLSPCDDSRHLQIWPNQKSCNRLPSFLVIGPPFGGLGVLVTLLKLHPEFLHIISPNNTTQGTSFFNTDNYMKGVDWYMQFFPRPTRLEQMSYEVSDEYFTNHDSPYSANNLLKSAKILIVLEDPVKRAFYHYQLPSFDDLVKSKGDPSLSDVRRTILEAGHYSEHIARWMRYYNAKQMSIVSVDDLVSRPITVMNTIQEAVHVETRVEYSQVLRYDESSGLYCPISSTNVTDCLGFKESRPVHMSQQTEQYLQRYYSKHNQNLLRMNQKIEFPLPKWIHG</sequence>
<dbReference type="Pfam" id="PF25119">
    <property type="entry name" value="HSNSD_N"/>
    <property type="match status" value="1"/>
</dbReference>
<dbReference type="PANTHER" id="PTHR10605">
    <property type="entry name" value="HEPARAN SULFATE SULFOTRANSFERASE"/>
    <property type="match status" value="1"/>
</dbReference>
<keyword evidence="14" id="KW-0325">Glycoprotein</keyword>
<dbReference type="PANTHER" id="PTHR10605:SF56">
    <property type="entry name" value="BIFUNCTIONAL HEPARAN SULFATE N-DEACETYLASE_N-SULFOTRANSFERASE"/>
    <property type="match status" value="1"/>
</dbReference>
<keyword evidence="12 18" id="KW-0472">Membrane</keyword>
<feature type="domain" description="Heparan sulphate-N-deacetylase deacetylase" evidence="20">
    <location>
        <begin position="322"/>
        <end position="525"/>
    </location>
</feature>
<dbReference type="Gene3D" id="3.40.50.300">
    <property type="entry name" value="P-loop containing nucleotide triphosphate hydrolases"/>
    <property type="match status" value="1"/>
</dbReference>
<name>A0A9W9YHE5_9CNID</name>
<evidence type="ECO:0000256" key="14">
    <source>
        <dbReference type="ARBA" id="ARBA00023180"/>
    </source>
</evidence>
<evidence type="ECO:0000256" key="3">
    <source>
        <dbReference type="ARBA" id="ARBA00005093"/>
    </source>
</evidence>
<dbReference type="GO" id="GO:0016787">
    <property type="term" value="F:hydrolase activity"/>
    <property type="evidence" value="ECO:0007669"/>
    <property type="project" value="UniProtKB-KW"/>
</dbReference>
<comment type="pathway">
    <text evidence="3">Glycan metabolism; heparan sulfate biosynthesis.</text>
</comment>
<evidence type="ECO:0000256" key="7">
    <source>
        <dbReference type="ARBA" id="ARBA00022692"/>
    </source>
</evidence>
<feature type="binding site" evidence="16">
    <location>
        <position position="813"/>
    </location>
    <ligand>
        <name>3'-phosphoadenylyl sulfate</name>
        <dbReference type="ChEBI" id="CHEBI:58339"/>
    </ligand>
</feature>
<dbReference type="GO" id="GO:0000139">
    <property type="term" value="C:Golgi membrane"/>
    <property type="evidence" value="ECO:0007669"/>
    <property type="project" value="UniProtKB-SubCell"/>
</dbReference>
<evidence type="ECO:0000256" key="13">
    <source>
        <dbReference type="ARBA" id="ARBA00023157"/>
    </source>
</evidence>
<feature type="domain" description="Sulfotransferase" evidence="19">
    <location>
        <begin position="616"/>
        <end position="814"/>
    </location>
</feature>
<evidence type="ECO:0000259" key="20">
    <source>
        <dbReference type="Pfam" id="PF12062"/>
    </source>
</evidence>
<dbReference type="Proteomes" id="UP001163046">
    <property type="component" value="Unassembled WGS sequence"/>
</dbReference>
<keyword evidence="23" id="KW-1185">Reference proteome</keyword>
<comment type="subcellular location">
    <subcellularLocation>
        <location evidence="1">Golgi apparatus membrane</location>
        <topology evidence="1">Single-pass type II membrane protein</topology>
    </subcellularLocation>
</comment>
<comment type="caution">
    <text evidence="22">The sequence shown here is derived from an EMBL/GenBank/DDBJ whole genome shotgun (WGS) entry which is preliminary data.</text>
</comment>
<dbReference type="InterPro" id="IPR000863">
    <property type="entry name" value="Sulfotransferase_dom"/>
</dbReference>
<dbReference type="InterPro" id="IPR037359">
    <property type="entry name" value="NST/OST"/>
</dbReference>
<reference evidence="22" key="1">
    <citation type="submission" date="2023-01" db="EMBL/GenBank/DDBJ databases">
        <title>Genome assembly of the deep-sea coral Lophelia pertusa.</title>
        <authorList>
            <person name="Herrera S."/>
            <person name="Cordes E."/>
        </authorList>
    </citation>
    <scope>NUCLEOTIDE SEQUENCE</scope>
    <source>
        <strain evidence="22">USNM1676648</strain>
        <tissue evidence="22">Polyp</tissue>
    </source>
</reference>
<feature type="domain" description="Heparan sulfate-N-deacetylase N-terminal" evidence="21">
    <location>
        <begin position="138"/>
        <end position="311"/>
    </location>
</feature>
<dbReference type="GO" id="GO:0015016">
    <property type="term" value="F:heparan sulfate N-sulfotransferase activity"/>
    <property type="evidence" value="ECO:0007669"/>
    <property type="project" value="UniProtKB-EC"/>
</dbReference>
<evidence type="ECO:0000256" key="18">
    <source>
        <dbReference type="SAM" id="Phobius"/>
    </source>
</evidence>
<evidence type="ECO:0000256" key="12">
    <source>
        <dbReference type="ARBA" id="ARBA00023136"/>
    </source>
</evidence>
<evidence type="ECO:0000259" key="19">
    <source>
        <dbReference type="Pfam" id="PF00685"/>
    </source>
</evidence>
<dbReference type="SUPFAM" id="SSF52540">
    <property type="entry name" value="P-loop containing nucleoside triphosphate hydrolases"/>
    <property type="match status" value="1"/>
</dbReference>
<evidence type="ECO:0000256" key="2">
    <source>
        <dbReference type="ARBA" id="ARBA00004841"/>
    </source>
</evidence>
<dbReference type="Pfam" id="PF00685">
    <property type="entry name" value="Sulfotransfer_1"/>
    <property type="match status" value="1"/>
</dbReference>
<keyword evidence="10 18" id="KW-1133">Transmembrane helix</keyword>
<comment type="similarity">
    <text evidence="4">Belongs to the sulfotransferase 1 family. NDST subfamily.</text>
</comment>
<protein>
    <recommendedName>
        <fullName evidence="5">[heparan sulfate]-glucosamine N-sulfotransferase</fullName>
        <ecNumber evidence="5">2.8.2.8</ecNumber>
    </recommendedName>
</protein>
<keyword evidence="6" id="KW-0808">Transferase</keyword>
<dbReference type="InterPro" id="IPR021930">
    <property type="entry name" value="Heparan_SO4_deacetylase_dom"/>
</dbReference>
<evidence type="ECO:0000256" key="11">
    <source>
        <dbReference type="ARBA" id="ARBA00023034"/>
    </source>
</evidence>
<evidence type="ECO:0000256" key="6">
    <source>
        <dbReference type="ARBA" id="ARBA00022679"/>
    </source>
</evidence>
<keyword evidence="15" id="KW-0511">Multifunctional enzyme</keyword>
<evidence type="ECO:0000313" key="23">
    <source>
        <dbReference type="Proteomes" id="UP001163046"/>
    </source>
</evidence>
<organism evidence="22 23">
    <name type="scientific">Desmophyllum pertusum</name>
    <dbReference type="NCBI Taxonomy" id="174260"/>
    <lineage>
        <taxon>Eukaryota</taxon>
        <taxon>Metazoa</taxon>
        <taxon>Cnidaria</taxon>
        <taxon>Anthozoa</taxon>
        <taxon>Hexacorallia</taxon>
        <taxon>Scleractinia</taxon>
        <taxon>Caryophylliina</taxon>
        <taxon>Caryophylliidae</taxon>
        <taxon>Desmophyllum</taxon>
    </lineage>
</organism>
<dbReference type="InterPro" id="IPR027417">
    <property type="entry name" value="P-loop_NTPase"/>
</dbReference>
<evidence type="ECO:0000256" key="16">
    <source>
        <dbReference type="PIRSR" id="PIRSR637359-2"/>
    </source>
</evidence>
<evidence type="ECO:0000256" key="5">
    <source>
        <dbReference type="ARBA" id="ARBA00012979"/>
    </source>
</evidence>
<keyword evidence="7 18" id="KW-0812">Transmembrane</keyword>
<keyword evidence="8" id="KW-0378">Hydrolase</keyword>